<feature type="binding site" evidence="4">
    <location>
        <position position="127"/>
    </location>
    <ligand>
        <name>Zn(2+)</name>
        <dbReference type="ChEBI" id="CHEBI:29105"/>
    </ligand>
</feature>
<sequence length="674" mass="72994">MPEPVDRPPATPVRPPLPVGRGSLTRRDVLDGHGFLVGRGIADITGEPAEVGMMGYASPGQRTSGIHLRQRSRAFVFVDRESGQRVALVTVDLAMVFAGVRHAVLEALARRFGDRYDDDSLLIAATHTHAGPGGFAHHTLYNITSLGFRPRTFDAIVAGVVESVALADRDLAPATVSIARGELTDASVNRSRRAFERNPAADRAAFPTGIDPTTTVLRVDRAGRPVGMINWFATHNTSMTVRNTLISGDNKGYAAYHWEREVAGVDYRADAPGFVAAFAQTNAGDASPNLHLRPGSGPTEDEVENTRIIGLRQFEAARRLWAGPRRPLAGGVATRRANVDMSALAVRPEFTGSGRVEHTGAATLGASFAAGSTEDGGGGLPVFGEGVDANPAVRAVSRLLYRACPDLRRRQAPKDVLLTPGLLGWTPKVLPLHLVRLGSLHLVGVPHEVTAVAGLRLRRTVADALGVSPEDVLVAGYANSYAGYLTTPEEYDQQDYEGGHTMYGRWQLPAYQQEFARLAADLLAGRPSDRGPALPDRSGEQVRLRPDVVLDAPPPGRRFGEVVREPAARYRPGQRVRVEFVGAHPNNDLHRGGTYLEVQRREGDGWRTVADDGDWSTRFRWSRWGLAASRIEVSWDVPPRARPGEYRVTYHGDARGVSGRITAFHGASRVFTVA</sequence>
<feature type="active site" description="Nucleophile" evidence="3">
    <location>
        <position position="287"/>
    </location>
</feature>
<evidence type="ECO:0000256" key="3">
    <source>
        <dbReference type="PIRSR" id="PIRSR606823-1"/>
    </source>
</evidence>
<dbReference type="Gene3D" id="2.60.40.2300">
    <property type="entry name" value="Neutral/alkaline non-lysosomal ceramidase, C-terminal domain"/>
    <property type="match status" value="1"/>
</dbReference>
<evidence type="ECO:0000256" key="2">
    <source>
        <dbReference type="ARBA" id="ARBA00022801"/>
    </source>
</evidence>
<protein>
    <recommendedName>
        <fullName evidence="5">Neutral ceramidase</fullName>
        <ecNumber evidence="5">3.5.1.23</ecNumber>
    </recommendedName>
</protein>
<keyword evidence="5" id="KW-0443">Lipid metabolism</keyword>
<comment type="similarity">
    <text evidence="1 5">Belongs to the neutral ceramidase family.</text>
</comment>
<feature type="domain" description="Neutral/alkaline non-lysosomal ceramidase C-terminal" evidence="8">
    <location>
        <begin position="515"/>
        <end position="673"/>
    </location>
</feature>
<organism evidence="9 10">
    <name type="scientific">Streptoalloteichus hindustanus</name>
    <dbReference type="NCBI Taxonomy" id="2017"/>
    <lineage>
        <taxon>Bacteria</taxon>
        <taxon>Bacillati</taxon>
        <taxon>Actinomycetota</taxon>
        <taxon>Actinomycetes</taxon>
        <taxon>Pseudonocardiales</taxon>
        <taxon>Pseudonocardiaceae</taxon>
        <taxon>Streptoalloteichus</taxon>
    </lineage>
</organism>
<accession>A0A1M5BFR1</accession>
<feature type="binding site" evidence="4">
    <location>
        <position position="448"/>
    </location>
    <ligand>
        <name>Zn(2+)</name>
        <dbReference type="ChEBI" id="CHEBI:29105"/>
    </ligand>
</feature>
<feature type="compositionally biased region" description="Pro residues" evidence="6">
    <location>
        <begin position="7"/>
        <end position="18"/>
    </location>
</feature>
<feature type="binding site" evidence="4">
    <location>
        <position position="484"/>
    </location>
    <ligand>
        <name>Zn(2+)</name>
        <dbReference type="ChEBI" id="CHEBI:29105"/>
    </ligand>
</feature>
<evidence type="ECO:0000259" key="7">
    <source>
        <dbReference type="Pfam" id="PF04734"/>
    </source>
</evidence>
<dbReference type="AlphaFoldDB" id="A0A1M5BFR1"/>
<dbReference type="GO" id="GO:0016020">
    <property type="term" value="C:membrane"/>
    <property type="evidence" value="ECO:0007669"/>
    <property type="project" value="GOC"/>
</dbReference>
<evidence type="ECO:0000256" key="6">
    <source>
        <dbReference type="SAM" id="MobiDB-lite"/>
    </source>
</evidence>
<dbReference type="InterPro" id="IPR031331">
    <property type="entry name" value="NEUT/ALK_ceramidase_C"/>
</dbReference>
<proteinExistence type="inferred from homology"/>
<dbReference type="Proteomes" id="UP000184501">
    <property type="component" value="Unassembled WGS sequence"/>
</dbReference>
<dbReference type="Pfam" id="PF04734">
    <property type="entry name" value="Ceramidase_alk"/>
    <property type="match status" value="1"/>
</dbReference>
<dbReference type="InterPro" id="IPR006823">
    <property type="entry name" value="Ceramidase_alk"/>
</dbReference>
<dbReference type="STRING" id="2017.SAMN05444320_103547"/>
<keyword evidence="4" id="KW-0862">Zinc</keyword>
<keyword evidence="4" id="KW-0479">Metal-binding</keyword>
<dbReference type="PANTHER" id="PTHR12670:SF1">
    <property type="entry name" value="NEUTRAL CERAMIDASE"/>
    <property type="match status" value="1"/>
</dbReference>
<name>A0A1M5BFR1_STRHI</name>
<evidence type="ECO:0000256" key="1">
    <source>
        <dbReference type="ARBA" id="ARBA00009835"/>
    </source>
</evidence>
<feature type="domain" description="Neutral/alkaline non-lysosomal ceramidase N-terminal" evidence="7">
    <location>
        <begin position="35"/>
        <end position="513"/>
    </location>
</feature>
<comment type="cofactor">
    <cofactor evidence="4">
        <name>Zn(2+)</name>
        <dbReference type="ChEBI" id="CHEBI:29105"/>
    </cofactor>
    <text evidence="4">Binds 1 zinc ion per subunit.</text>
</comment>
<dbReference type="GO" id="GO:0017040">
    <property type="term" value="F:N-acylsphingosine amidohydrolase activity"/>
    <property type="evidence" value="ECO:0007669"/>
    <property type="project" value="UniProtKB-UniRule"/>
</dbReference>
<keyword evidence="5" id="KW-0746">Sphingolipid metabolism</keyword>
<dbReference type="GO" id="GO:0042759">
    <property type="term" value="P:long-chain fatty acid biosynthetic process"/>
    <property type="evidence" value="ECO:0007669"/>
    <property type="project" value="TreeGrafter"/>
</dbReference>
<keyword evidence="2 5" id="KW-0378">Hydrolase</keyword>
<dbReference type="GO" id="GO:0046512">
    <property type="term" value="P:sphingosine biosynthetic process"/>
    <property type="evidence" value="ECO:0007669"/>
    <property type="project" value="TreeGrafter"/>
</dbReference>
<evidence type="ECO:0000313" key="10">
    <source>
        <dbReference type="Proteomes" id="UP000184501"/>
    </source>
</evidence>
<dbReference type="InterPro" id="IPR031329">
    <property type="entry name" value="NEUT/ALK_ceramidase_N"/>
</dbReference>
<dbReference type="EMBL" id="FQVN01000003">
    <property type="protein sequence ID" value="SHF41240.1"/>
    <property type="molecule type" value="Genomic_DNA"/>
</dbReference>
<evidence type="ECO:0000256" key="4">
    <source>
        <dbReference type="PIRSR" id="PIRSR606823-2"/>
    </source>
</evidence>
<dbReference type="OrthoDB" id="6899210at2"/>
<dbReference type="InterPro" id="IPR038445">
    <property type="entry name" value="NCDase_C_sf"/>
</dbReference>
<dbReference type="EC" id="3.5.1.23" evidence="5"/>
<keyword evidence="10" id="KW-1185">Reference proteome</keyword>
<gene>
    <name evidence="9" type="ORF">SAMN05444320_103547</name>
</gene>
<dbReference type="GO" id="GO:0046514">
    <property type="term" value="P:ceramide catabolic process"/>
    <property type="evidence" value="ECO:0007669"/>
    <property type="project" value="InterPro"/>
</dbReference>
<evidence type="ECO:0000256" key="5">
    <source>
        <dbReference type="RuleBase" id="RU366019"/>
    </source>
</evidence>
<dbReference type="GO" id="GO:0005576">
    <property type="term" value="C:extracellular region"/>
    <property type="evidence" value="ECO:0007669"/>
    <property type="project" value="TreeGrafter"/>
</dbReference>
<dbReference type="Pfam" id="PF17048">
    <property type="entry name" value="Ceramidse_alk_C"/>
    <property type="match status" value="1"/>
</dbReference>
<dbReference type="PANTHER" id="PTHR12670">
    <property type="entry name" value="CERAMIDASE"/>
    <property type="match status" value="1"/>
</dbReference>
<dbReference type="GO" id="GO:0046872">
    <property type="term" value="F:metal ion binding"/>
    <property type="evidence" value="ECO:0007669"/>
    <property type="project" value="UniProtKB-KW"/>
</dbReference>
<dbReference type="RefSeq" id="WP_083959631.1">
    <property type="nucleotide sequence ID" value="NZ_FQVN01000003.1"/>
</dbReference>
<evidence type="ECO:0000259" key="8">
    <source>
        <dbReference type="Pfam" id="PF17048"/>
    </source>
</evidence>
<comment type="catalytic activity">
    <reaction evidence="5">
        <text>an N-acylsphing-4-enine + H2O = sphing-4-enine + a fatty acid</text>
        <dbReference type="Rhea" id="RHEA:20856"/>
        <dbReference type="ChEBI" id="CHEBI:15377"/>
        <dbReference type="ChEBI" id="CHEBI:28868"/>
        <dbReference type="ChEBI" id="CHEBI:52639"/>
        <dbReference type="ChEBI" id="CHEBI:57756"/>
        <dbReference type="EC" id="3.5.1.23"/>
    </reaction>
</comment>
<feature type="region of interest" description="Disordered" evidence="6">
    <location>
        <begin position="1"/>
        <end position="23"/>
    </location>
</feature>
<feature type="binding site" evidence="4">
    <location>
        <position position="235"/>
    </location>
    <ligand>
        <name>Zn(2+)</name>
        <dbReference type="ChEBI" id="CHEBI:29105"/>
    </ligand>
</feature>
<reference evidence="9 10" key="1">
    <citation type="submission" date="2016-11" db="EMBL/GenBank/DDBJ databases">
        <authorList>
            <person name="Jaros S."/>
            <person name="Januszkiewicz K."/>
            <person name="Wedrychowicz H."/>
        </authorList>
    </citation>
    <scope>NUCLEOTIDE SEQUENCE [LARGE SCALE GENOMIC DNA]</scope>
    <source>
        <strain evidence="9 10">DSM 44523</strain>
    </source>
</reference>
<evidence type="ECO:0000313" key="9">
    <source>
        <dbReference type="EMBL" id="SHF41240.1"/>
    </source>
</evidence>